<dbReference type="Proteomes" id="UP000776164">
    <property type="component" value="Unassembled WGS sequence"/>
</dbReference>
<protein>
    <submittedName>
        <fullName evidence="6">Primosomal protein N' (Replication factor Y)</fullName>
        <ecNumber evidence="6">3.6.4.-</ecNumber>
    </submittedName>
</protein>
<evidence type="ECO:0000256" key="2">
    <source>
        <dbReference type="ARBA" id="ARBA00022840"/>
    </source>
</evidence>
<dbReference type="InterPro" id="IPR027417">
    <property type="entry name" value="P-loop_NTPase"/>
</dbReference>
<evidence type="ECO:0000256" key="3">
    <source>
        <dbReference type="ARBA" id="ARBA00023125"/>
    </source>
</evidence>
<keyword evidence="7" id="KW-1185">Reference proteome</keyword>
<keyword evidence="2" id="KW-0067">ATP-binding</keyword>
<evidence type="ECO:0000259" key="5">
    <source>
        <dbReference type="Pfam" id="PF17764"/>
    </source>
</evidence>
<feature type="compositionally biased region" description="Polar residues" evidence="4">
    <location>
        <begin position="149"/>
        <end position="162"/>
    </location>
</feature>
<reference evidence="6 7" key="1">
    <citation type="submission" date="2021-01" db="EMBL/GenBank/DDBJ databases">
        <title>Sequencing the genomes of 1000 actinobacteria strains.</title>
        <authorList>
            <person name="Klenk H.-P."/>
        </authorList>
    </citation>
    <scope>NUCLEOTIDE SEQUENCE [LARGE SCALE GENOMIC DNA]</scope>
    <source>
        <strain evidence="6 7">DSM 13057</strain>
    </source>
</reference>
<evidence type="ECO:0000313" key="6">
    <source>
        <dbReference type="EMBL" id="MBM7472182.1"/>
    </source>
</evidence>
<evidence type="ECO:0000256" key="4">
    <source>
        <dbReference type="SAM" id="MobiDB-lite"/>
    </source>
</evidence>
<dbReference type="Pfam" id="PF17764">
    <property type="entry name" value="PriA_3primeBD"/>
    <property type="match status" value="1"/>
</dbReference>
<comment type="caution">
    <text evidence="6">The sequence shown here is derived from an EMBL/GenBank/DDBJ whole genome shotgun (WGS) entry which is preliminary data.</text>
</comment>
<keyword evidence="3" id="KW-0238">DNA-binding</keyword>
<proteinExistence type="predicted"/>
<organism evidence="6 7">
    <name type="scientific">Subtercola frigoramans</name>
    <dbReference type="NCBI Taxonomy" id="120298"/>
    <lineage>
        <taxon>Bacteria</taxon>
        <taxon>Bacillati</taxon>
        <taxon>Actinomycetota</taxon>
        <taxon>Actinomycetes</taxon>
        <taxon>Micrococcales</taxon>
        <taxon>Microbacteriaceae</taxon>
        <taxon>Subtercola</taxon>
    </lineage>
</organism>
<dbReference type="PANTHER" id="PTHR30580">
    <property type="entry name" value="PRIMOSOMAL PROTEIN N"/>
    <property type="match status" value="1"/>
</dbReference>
<dbReference type="Gene3D" id="3.40.50.300">
    <property type="entry name" value="P-loop containing nucleotide triphosphate hydrolases"/>
    <property type="match status" value="1"/>
</dbReference>
<dbReference type="Gene3D" id="3.40.1440.60">
    <property type="entry name" value="PriA, 3(prime) DNA-binding domain"/>
    <property type="match status" value="1"/>
</dbReference>
<gene>
    <name evidence="6" type="ORF">JOE66_001816</name>
</gene>
<keyword evidence="6" id="KW-0378">Hydrolase</keyword>
<name>A0ABS2L504_9MICO</name>
<feature type="domain" description="Primosomal protein N' 3' DNA-binding" evidence="5">
    <location>
        <begin position="29"/>
        <end position="122"/>
    </location>
</feature>
<dbReference type="InterPro" id="IPR041222">
    <property type="entry name" value="PriA_3primeBD"/>
</dbReference>
<evidence type="ECO:0000256" key="1">
    <source>
        <dbReference type="ARBA" id="ARBA00022741"/>
    </source>
</evidence>
<accession>A0ABS2L504</accession>
<dbReference type="EC" id="3.6.4.-" evidence="6"/>
<dbReference type="EMBL" id="JAFBBU010000001">
    <property type="protein sequence ID" value="MBM7472182.1"/>
    <property type="molecule type" value="Genomic_DNA"/>
</dbReference>
<feature type="region of interest" description="Disordered" evidence="4">
    <location>
        <begin position="139"/>
        <end position="166"/>
    </location>
</feature>
<dbReference type="GO" id="GO:0016787">
    <property type="term" value="F:hydrolase activity"/>
    <property type="evidence" value="ECO:0007669"/>
    <property type="project" value="UniProtKB-KW"/>
</dbReference>
<dbReference type="RefSeq" id="WP_307827129.1">
    <property type="nucleotide sequence ID" value="NZ_BAAAHT010000013.1"/>
</dbReference>
<keyword evidence="1" id="KW-0547">Nucleotide-binding</keyword>
<sequence>MTGAGGADRSPGDIAPVLVARVMLESLLPQLDRLFDYRIPDHLVGLAVPGVRVKVPLRSAGRVSRGYVIEVTSDAGYSGSLSEVDEVISPVPVLTTEVWALARRVADRAAGNASDVVRLAVPPRQVRVEKAWQLRQAVVAPPDSESTDSENTIAPETLTPPQITGYGPGAVEAALERRARFALAAVPTVTQTSAGDWVGQWATTMAAMAVFTLGLGRSSILVVPDYRDQDQLEAALQGLVSVGLLAVESIARVDARQSNSERYAHFLSCLEERPKIIVGNRSAIYAPAHSLGLIALWDEADPLHNEPLSPYVASRDVALVRQQQSGAALAFVSHSRSTFVERLVELDFVEEIAQNPRFLPHVVPTSSQASTDRFAQYARIPTSAWNTARKALETGPVLVQVARPGYAPVLACSSCAKPAHCQVCEGPLQAASRNARPSCGWCGAIAAQWSCQYCEGTSFRLVGNGSSRTAEDLGKAFPKTRVIVSDGTRSLTDVPAAPALVVATRGAEPVAAGGYHAVLLLDGERMLARESLTVAEECLRWWSNAIALAAPRAPAIIVGVGGELARTLVTWQQGRFAASELADRRTLRFPPAIRLATVRGTPESVASAVKELHDSVQGEDSAKIDVLGPVPDEGDFVRSIVRFDYSVGATVATTLRAAVIKNAANRRKPAGRPANYRTPPTLRVRFDDTEILD</sequence>
<evidence type="ECO:0000313" key="7">
    <source>
        <dbReference type="Proteomes" id="UP000776164"/>
    </source>
</evidence>
<dbReference type="InterPro" id="IPR042115">
    <property type="entry name" value="PriA_3primeBD_sf"/>
</dbReference>
<dbReference type="PANTHER" id="PTHR30580:SF0">
    <property type="entry name" value="PRIMOSOMAL PROTEIN N"/>
    <property type="match status" value="1"/>
</dbReference>